<dbReference type="InterPro" id="IPR027291">
    <property type="entry name" value="Glyco_hydro_38_N_sf"/>
</dbReference>
<dbReference type="GO" id="GO:0046872">
    <property type="term" value="F:metal ion binding"/>
    <property type="evidence" value="ECO:0007669"/>
    <property type="project" value="UniProtKB-KW"/>
</dbReference>
<dbReference type="PANTHER" id="PTHR46017">
    <property type="entry name" value="ALPHA-MANNOSIDASE 2C1"/>
    <property type="match status" value="1"/>
</dbReference>
<dbReference type="SMART" id="SM00872">
    <property type="entry name" value="Alpha-mann_mid"/>
    <property type="match status" value="1"/>
</dbReference>
<accession>A0A1V4IYW3</accession>
<dbReference type="OrthoDB" id="9772207at2"/>
<dbReference type="Pfam" id="PF07748">
    <property type="entry name" value="Glyco_hydro_38C"/>
    <property type="match status" value="1"/>
</dbReference>
<dbReference type="InterPro" id="IPR037094">
    <property type="entry name" value="Glyco_hydro_38_cen_sf"/>
</dbReference>
<comment type="similarity">
    <text evidence="1">Belongs to the glycosyl hydrolase 38 family.</text>
</comment>
<evidence type="ECO:0000256" key="3">
    <source>
        <dbReference type="ARBA" id="ARBA00022801"/>
    </source>
</evidence>
<dbReference type="InterPro" id="IPR015341">
    <property type="entry name" value="Glyco_hydro_38_cen"/>
</dbReference>
<dbReference type="SUPFAM" id="SSF88688">
    <property type="entry name" value="Families 57/38 glycoside transferase middle domain"/>
    <property type="match status" value="1"/>
</dbReference>
<organism evidence="6 7">
    <name type="scientific">Clostridium oryzae</name>
    <dbReference type="NCBI Taxonomy" id="1450648"/>
    <lineage>
        <taxon>Bacteria</taxon>
        <taxon>Bacillati</taxon>
        <taxon>Bacillota</taxon>
        <taxon>Clostridia</taxon>
        <taxon>Eubacteriales</taxon>
        <taxon>Clostridiaceae</taxon>
        <taxon>Clostridium</taxon>
    </lineage>
</organism>
<dbReference type="FunFam" id="3.20.110.10:FF:000002">
    <property type="entry name" value="alpha-mannosidase 2C1 isoform X1"/>
    <property type="match status" value="1"/>
</dbReference>
<dbReference type="AlphaFoldDB" id="A0A1V4IYW3"/>
<evidence type="ECO:0000256" key="4">
    <source>
        <dbReference type="ARBA" id="ARBA00023295"/>
    </source>
</evidence>
<dbReference type="GO" id="GO:0009313">
    <property type="term" value="P:oligosaccharide catabolic process"/>
    <property type="evidence" value="ECO:0007669"/>
    <property type="project" value="TreeGrafter"/>
</dbReference>
<dbReference type="Pfam" id="PF17677">
    <property type="entry name" value="Glyco_hydro38C2"/>
    <property type="match status" value="1"/>
</dbReference>
<dbReference type="Pfam" id="PF01074">
    <property type="entry name" value="Glyco_hydro_38N"/>
    <property type="match status" value="1"/>
</dbReference>
<evidence type="ECO:0000313" key="7">
    <source>
        <dbReference type="Proteomes" id="UP000190080"/>
    </source>
</evidence>
<dbReference type="Pfam" id="PF22907">
    <property type="entry name" value="Ams1-like_1st"/>
    <property type="match status" value="1"/>
</dbReference>
<dbReference type="CDD" id="cd10789">
    <property type="entry name" value="GH38N_AMII_ER_cytosolic"/>
    <property type="match status" value="1"/>
</dbReference>
<dbReference type="Pfam" id="PF09261">
    <property type="entry name" value="Alpha-mann_mid"/>
    <property type="match status" value="1"/>
</dbReference>
<dbReference type="Gene3D" id="3.20.110.10">
    <property type="entry name" value="Glycoside hydrolase 38, N terminal domain"/>
    <property type="match status" value="1"/>
</dbReference>
<dbReference type="InterPro" id="IPR041147">
    <property type="entry name" value="GH38_C"/>
</dbReference>
<dbReference type="Proteomes" id="UP000190080">
    <property type="component" value="Unassembled WGS sequence"/>
</dbReference>
<dbReference type="GO" id="GO:0006013">
    <property type="term" value="P:mannose metabolic process"/>
    <property type="evidence" value="ECO:0007669"/>
    <property type="project" value="InterPro"/>
</dbReference>
<dbReference type="STRING" id="1450648.CLORY_04550"/>
<dbReference type="InterPro" id="IPR011682">
    <property type="entry name" value="Glyco_hydro_38_C"/>
</dbReference>
<dbReference type="InterPro" id="IPR028995">
    <property type="entry name" value="Glyco_hydro_57/38_cen_sf"/>
</dbReference>
<dbReference type="InterPro" id="IPR054723">
    <property type="entry name" value="Ams1-like_N"/>
</dbReference>
<keyword evidence="7" id="KW-1185">Reference proteome</keyword>
<dbReference type="SUPFAM" id="SSF88713">
    <property type="entry name" value="Glycoside hydrolase/deacetylase"/>
    <property type="match status" value="1"/>
</dbReference>
<name>A0A1V4IYW3_9CLOT</name>
<dbReference type="Gene3D" id="2.70.98.30">
    <property type="entry name" value="Golgi alpha-mannosidase II, domain 4"/>
    <property type="match status" value="1"/>
</dbReference>
<feature type="domain" description="Glycoside hydrolase family 38 central" evidence="5">
    <location>
        <begin position="504"/>
        <end position="581"/>
    </location>
</feature>
<keyword evidence="4 6" id="KW-0326">Glycosidase</keyword>
<proteinExistence type="inferred from homology"/>
<dbReference type="InterPro" id="IPR011013">
    <property type="entry name" value="Gal_mutarotase_sf_dom"/>
</dbReference>
<evidence type="ECO:0000313" key="6">
    <source>
        <dbReference type="EMBL" id="OPJ64587.1"/>
    </source>
</evidence>
<dbReference type="GO" id="GO:0102546">
    <property type="term" value="F:mannosylglycerate hydrolase activity"/>
    <property type="evidence" value="ECO:0007669"/>
    <property type="project" value="UniProtKB-EC"/>
</dbReference>
<dbReference type="InterPro" id="IPR011330">
    <property type="entry name" value="Glyco_hydro/deAcase_b/a-brl"/>
</dbReference>
<evidence type="ECO:0000256" key="2">
    <source>
        <dbReference type="ARBA" id="ARBA00022723"/>
    </source>
</evidence>
<dbReference type="InterPro" id="IPR000602">
    <property type="entry name" value="Glyco_hydro_38_N"/>
</dbReference>
<dbReference type="GO" id="GO:0030246">
    <property type="term" value="F:carbohydrate binding"/>
    <property type="evidence" value="ECO:0007669"/>
    <property type="project" value="InterPro"/>
</dbReference>
<dbReference type="PANTHER" id="PTHR46017:SF1">
    <property type="entry name" value="ALPHA-MANNOSIDASE 2C1"/>
    <property type="match status" value="1"/>
</dbReference>
<dbReference type="EMBL" id="MZGV01000003">
    <property type="protein sequence ID" value="OPJ64587.1"/>
    <property type="molecule type" value="Genomic_DNA"/>
</dbReference>
<dbReference type="EC" id="3.2.1.170" evidence="6"/>
<dbReference type="Gene3D" id="2.60.40.2220">
    <property type="match status" value="1"/>
</dbReference>
<protein>
    <submittedName>
        <fullName evidence="6">Mannosylglycerate hydrolase</fullName>
        <ecNumber evidence="6">3.2.1.170</ecNumber>
    </submittedName>
</protein>
<reference evidence="6 7" key="1">
    <citation type="submission" date="2017-03" db="EMBL/GenBank/DDBJ databases">
        <title>Genome sequence of Clostridium oryzae DSM 28571.</title>
        <authorList>
            <person name="Poehlein A."/>
            <person name="Daniel R."/>
        </authorList>
    </citation>
    <scope>NUCLEOTIDE SEQUENCE [LARGE SCALE GENOMIC DNA]</scope>
    <source>
        <strain evidence="6 7">DSM 28571</strain>
    </source>
</reference>
<gene>
    <name evidence="6" type="primary">mngB_1</name>
    <name evidence="6" type="ORF">CLORY_04550</name>
</gene>
<evidence type="ECO:0000259" key="5">
    <source>
        <dbReference type="SMART" id="SM00872"/>
    </source>
</evidence>
<dbReference type="GO" id="GO:0004559">
    <property type="term" value="F:alpha-mannosidase activity"/>
    <property type="evidence" value="ECO:0007669"/>
    <property type="project" value="InterPro"/>
</dbReference>
<sequence length="1025" mass="117464">MLVHEKTKAKFELIEKRYDKYRYEKIATIPMEMWQTKEHFTCEPENVQWQSVMPGTSWGDNWVTAWFRGDAVLPERCCEKKVFVKAKTNGETLFIVDNKYKGVFDDNHPVVLMTQNGERNRKYHLSLEAYAGHHKPGCGPDENDPMPEKDCKTFDGVEIVLEREDVSAFIFDLRVLRLLANALDDNSLRKNVIMKELVKVFQIIDTMPSDVEESIWRPKLAEARKIMKPLLEKHNSETVPKLNIVGHSHIDSAWLWPIAETWRKCARTFSSVLNIMDQYKEFKFIQSAPYHTSVIRERYPEIYERIKERVKEGRWEPNGAMWVEPDCNIPSGESFVRQLLVGQNATREMFGYTGDTLWLPDVFGYSAALPQILQGAGVKYFCTTKLSWNDTNRFPYDTFIWQGIDGSEVISHFNTIPGSPDPETLLKQWENNVQHKDVQDRSLAAVGFGDGGGGPMMENVEISRRVEDLEGCPKAEYTTVSNFMQGIEKELTDIPKWCGELYLELHRGTLTSISEVKRGNRKTEIAYRNAEILSTVNAIKGRKYPKEKLDAMWKKLLTNQFHDILPGSSISRVNDEAIGDFKDCAASAEDICSSVIEDFSHGENPSLMAVNTLSWDRNGEIILSDIEEGYYPDVDGVKAQWIKNIDGKDMLAVNGINIQALSGKVISLSKKTIENKSAFILEENRIETPFAIVKFDETGKIISFIDKGSDREIVKEGGALNNFLFGEDIPAFWDNWDIDIDQKLKMREENRLVDRTVLYDGCLQLRIRSNYKIGERSFIVQDMIFHSETPQVDFETKVDWREKHRLLKVGFDVDVLADNVKHEIQYGHVERPTHENLPQDRARFESCNHKWSDISEAEFGVAILNDCKYGISTIGGNLKLSLFKSGLRPDTRGDEGIHYVTYSFLPHNCSFSVESVIRPAYELNMPIVCRKVGNETKDIDGILEVNSSNIIIEAIKWAENEEGFVVRFYDAAKTGKKVNIKFNVDIKKVVETNLLEEEKREIGLINNSIDIYVKPFEIKTLLCKL</sequence>
<keyword evidence="2" id="KW-0479">Metal-binding</keyword>
<dbReference type="FunFam" id="1.20.1270.50:FF:000004">
    <property type="entry name" value="alpha-mannosidase 2C1 isoform X1"/>
    <property type="match status" value="1"/>
</dbReference>
<dbReference type="Gene3D" id="1.20.1270.50">
    <property type="entry name" value="Glycoside hydrolase family 38, central domain"/>
    <property type="match status" value="1"/>
</dbReference>
<dbReference type="RefSeq" id="WP_079421913.1">
    <property type="nucleotide sequence ID" value="NZ_MZGV01000003.1"/>
</dbReference>
<keyword evidence="3 6" id="KW-0378">Hydrolase</keyword>
<dbReference type="SUPFAM" id="SSF74650">
    <property type="entry name" value="Galactose mutarotase-like"/>
    <property type="match status" value="1"/>
</dbReference>
<evidence type="ECO:0000256" key="1">
    <source>
        <dbReference type="ARBA" id="ARBA00009792"/>
    </source>
</evidence>
<comment type="caution">
    <text evidence="6">The sequence shown here is derived from an EMBL/GenBank/DDBJ whole genome shotgun (WGS) entry which is preliminary data.</text>
</comment>